<accession>E4YXU6</accession>
<proteinExistence type="predicted"/>
<evidence type="ECO:0000313" key="2">
    <source>
        <dbReference type="EMBL" id="CBY40279.1"/>
    </source>
</evidence>
<feature type="region of interest" description="Disordered" evidence="1">
    <location>
        <begin position="43"/>
        <end position="168"/>
    </location>
</feature>
<feature type="compositionally biased region" description="Basic and acidic residues" evidence="1">
    <location>
        <begin position="123"/>
        <end position="142"/>
    </location>
</feature>
<feature type="compositionally biased region" description="Polar residues" evidence="1">
    <location>
        <begin position="150"/>
        <end position="163"/>
    </location>
</feature>
<protein>
    <submittedName>
        <fullName evidence="2">Uncharacterized protein</fullName>
    </submittedName>
</protein>
<name>E4YXU6_OIKDI</name>
<sequence>MSSAEQLEKQVINRVITLNESICSLIELLGGKGIPIVLANASEEQKTEEASSVQNVDVVEENAVPKTSAENSCDEISDSNNQQADAKMVAVEESQAENKVSSDEADGNQFGQNSLLNGESEELDTKLEDTTDEDKPFKDEKLNLTPESIVDQTNDSKNQSETSPQEDDQITLLEIIPSQETLTRKLEKIDENYDGKMDFEKVAKETFNSLTSPKIKEETFIEAIVTALNASTIMILFRNI</sequence>
<dbReference type="Proteomes" id="UP000011014">
    <property type="component" value="Unassembled WGS sequence"/>
</dbReference>
<feature type="non-terminal residue" evidence="2">
    <location>
        <position position="240"/>
    </location>
</feature>
<reference evidence="2" key="1">
    <citation type="journal article" date="2010" name="Science">
        <title>Plasticity of animal genome architecture unmasked by rapid evolution of a pelagic tunicate.</title>
        <authorList>
            <person name="Denoeud F."/>
            <person name="Henriet S."/>
            <person name="Mungpakdee S."/>
            <person name="Aury J.M."/>
            <person name="Da Silva C."/>
            <person name="Brinkmann H."/>
            <person name="Mikhaleva J."/>
            <person name="Olsen L.C."/>
            <person name="Jubin C."/>
            <person name="Canestro C."/>
            <person name="Bouquet J.M."/>
            <person name="Danks G."/>
            <person name="Poulain J."/>
            <person name="Campsteijn C."/>
            <person name="Adamski M."/>
            <person name="Cross I."/>
            <person name="Yadetie F."/>
            <person name="Muffato M."/>
            <person name="Louis A."/>
            <person name="Butcher S."/>
            <person name="Tsagkogeorga G."/>
            <person name="Konrad A."/>
            <person name="Singh S."/>
            <person name="Jensen M.F."/>
            <person name="Cong E.H."/>
            <person name="Eikeseth-Otteraa H."/>
            <person name="Noel B."/>
            <person name="Anthouard V."/>
            <person name="Porcel B.M."/>
            <person name="Kachouri-Lafond R."/>
            <person name="Nishino A."/>
            <person name="Ugolini M."/>
            <person name="Chourrout P."/>
            <person name="Nishida H."/>
            <person name="Aasland R."/>
            <person name="Huzurbazar S."/>
            <person name="Westhof E."/>
            <person name="Delsuc F."/>
            <person name="Lehrach H."/>
            <person name="Reinhardt R."/>
            <person name="Weissenbach J."/>
            <person name="Roy S.W."/>
            <person name="Artiguenave F."/>
            <person name="Postlethwait J.H."/>
            <person name="Manak J.R."/>
            <person name="Thompson E.M."/>
            <person name="Jaillon O."/>
            <person name="Du Pasquier L."/>
            <person name="Boudinot P."/>
            <person name="Liberles D.A."/>
            <person name="Volff J.N."/>
            <person name="Philippe H."/>
            <person name="Lenhard B."/>
            <person name="Roest Crollius H."/>
            <person name="Wincker P."/>
            <person name="Chourrout D."/>
        </authorList>
    </citation>
    <scope>NUCLEOTIDE SEQUENCE [LARGE SCALE GENOMIC DNA]</scope>
</reference>
<dbReference type="AlphaFoldDB" id="E4YXU6"/>
<evidence type="ECO:0000256" key="1">
    <source>
        <dbReference type="SAM" id="MobiDB-lite"/>
    </source>
</evidence>
<organism evidence="2">
    <name type="scientific">Oikopleura dioica</name>
    <name type="common">Tunicate</name>
    <dbReference type="NCBI Taxonomy" id="34765"/>
    <lineage>
        <taxon>Eukaryota</taxon>
        <taxon>Metazoa</taxon>
        <taxon>Chordata</taxon>
        <taxon>Tunicata</taxon>
        <taxon>Appendicularia</taxon>
        <taxon>Copelata</taxon>
        <taxon>Oikopleuridae</taxon>
        <taxon>Oikopleura</taxon>
    </lineage>
</organism>
<dbReference type="EMBL" id="FN655856">
    <property type="protein sequence ID" value="CBY40279.1"/>
    <property type="molecule type" value="Genomic_DNA"/>
</dbReference>
<gene>
    <name evidence="2" type="ORF">GSOID_T00022265001</name>
</gene>